<dbReference type="Pfam" id="PF00069">
    <property type="entry name" value="Pkinase"/>
    <property type="match status" value="1"/>
</dbReference>
<gene>
    <name evidence="8" type="ORF">POL58_23975</name>
</gene>
<sequence length="1435" mass="153123">MRDLGPFGSTIDPDSESSGHWATSVPDVEASGESAAGDVTQQFGRFRLLRLLGQGGMGVVHAAYDGQLDRVVALKMVRGDRNTAVIGRFIREAKALAKLSHPNVVQIFDVSTLRGAVFLAMEYVRGRTLREEMSARRREGGFEAIVDLFLQAGRGLAAVHAAGLVHRDFKPDNVMVGDDGRVRVMDFGLARASDAPATGRPRPVDGEASGTEALLTAVGSVVGTPAYMSPEQHRGAAVDVRTDVFSFCAALYEGLYGVPPFLPGDYQELRTRPGEAGAPAWLREVVLRGLRVEPGERWPAFEPLLAALAADPVAAGRRSWRRFAFAAAIAALAVAATGGALELRRHWQHARVEAAAAEHLAAVEAHGAVQAEAAFEVFVADPAHQGTRALAQAWRGQGDRRHAAGDRKGALTAYGRAYAEAREPEDAQAAMRAITGLYLAAGEAAGLENALATLRLDPSDPAQVDLAVDAHLLRRDLAQAKALLDAAPAAGLVGARPLLAALARGRALPVAAHWLVLLPEGPDAVAAIAPSEHDLVVLDRALAPVRRWHSDRQIRIVPGAPWAITSSDGTGRLFDMRAPEQTLATVPTPTEVFPTIVVDGDGDGRDEFYFLHASPERGFKVMAGPGSPVRVAHPASEATGSDLMGLTAADLDGDGTREVAAAFGGYTAYDLRIFRAGPTGELELLARRTVGNVQAMAPVRRPDGGVALAVAIGGIDNDEVFPEPPHVAGPPGLYLFDWTGEAVVEVGRAPPPSVGSYYGTLILTPDLDGDGRQEIVAPFQLEGHMHSQVVRQLDDGRLEAFELGHTLALAAGQLDADPADELFVADSGDGAVWVLGLGDDPRPPVPGPVHEPVTAPPELRDASLRARLARADELDAIGLPVSAAEVVQETAALVADAPVKRRLLDRAARLFVSAGEADRALELGALVEEDPQLAGPALLRRVELLTELGRFAEAAEAAERLQAVAVDEAQAASATAALTRLRPLLDEANAIELRFDRPLDPAWQIDRPATMRRDPATGRLQVELIADQLELASLPITWDGGPLQIEVELDARHAEHNTALLLGLYDEAGRSWLALGLRAGGHNRKHTRHHVSYCQPVSQLFGPNIVERPAVTAATQQRMVLRAVYFPDRATTECVAVDGELRGRERHPVGEAPLPGAYTLRLGSLLDRFAPHLVAADIRSISVRGARIDRRRVSTDPWHAAARALVDGEPRAVLSALVAAPPDAPGRALLELLAYDDLGDRRGVEASAARALVGLPLADQIHLLRARPGLAAWVREAAGDGLPELLADTWELVARMHLDDPEVQRRVLAGLRGIEGLVPVDDRQRLALGELLATRGRVHQQLGDVDRAWRDREAALAALASCTDAGADEERASIHEVLAATLAGADPARALHHAAQALALETSPELLRERLARHRAVAELVARDPAWRSLLDSRR</sequence>
<evidence type="ECO:0000256" key="1">
    <source>
        <dbReference type="ARBA" id="ARBA00022679"/>
    </source>
</evidence>
<keyword evidence="4 5" id="KW-0067">ATP-binding</keyword>
<evidence type="ECO:0000256" key="2">
    <source>
        <dbReference type="ARBA" id="ARBA00022741"/>
    </source>
</evidence>
<dbReference type="InterPro" id="IPR017441">
    <property type="entry name" value="Protein_kinase_ATP_BS"/>
</dbReference>
<keyword evidence="2 5" id="KW-0547">Nucleotide-binding</keyword>
<evidence type="ECO:0000256" key="4">
    <source>
        <dbReference type="ARBA" id="ARBA00022840"/>
    </source>
</evidence>
<dbReference type="RefSeq" id="WP_272000777.1">
    <property type="nucleotide sequence ID" value="NZ_JAQNDN010000013.1"/>
</dbReference>
<dbReference type="SUPFAM" id="SSF69318">
    <property type="entry name" value="Integrin alpha N-terminal domain"/>
    <property type="match status" value="1"/>
</dbReference>
<dbReference type="PANTHER" id="PTHR43289">
    <property type="entry name" value="MITOGEN-ACTIVATED PROTEIN KINASE KINASE KINASE 20-RELATED"/>
    <property type="match status" value="1"/>
</dbReference>
<proteinExistence type="predicted"/>
<dbReference type="InterPro" id="IPR028994">
    <property type="entry name" value="Integrin_alpha_N"/>
</dbReference>
<dbReference type="Proteomes" id="UP001217838">
    <property type="component" value="Unassembled WGS sequence"/>
</dbReference>
<name>A0ABT5BCP5_9BACT</name>
<dbReference type="PROSITE" id="PS00107">
    <property type="entry name" value="PROTEIN_KINASE_ATP"/>
    <property type="match status" value="1"/>
</dbReference>
<keyword evidence="9" id="KW-1185">Reference proteome</keyword>
<evidence type="ECO:0000256" key="5">
    <source>
        <dbReference type="PROSITE-ProRule" id="PRU10141"/>
    </source>
</evidence>
<dbReference type="PANTHER" id="PTHR43289:SF6">
    <property type="entry name" value="SERINE_THREONINE-PROTEIN KINASE NEKL-3"/>
    <property type="match status" value="1"/>
</dbReference>
<keyword evidence="1" id="KW-0808">Transferase</keyword>
<dbReference type="InterPro" id="IPR008271">
    <property type="entry name" value="Ser/Thr_kinase_AS"/>
</dbReference>
<keyword evidence="3 8" id="KW-0418">Kinase</keyword>
<dbReference type="GO" id="GO:0016301">
    <property type="term" value="F:kinase activity"/>
    <property type="evidence" value="ECO:0007669"/>
    <property type="project" value="UniProtKB-KW"/>
</dbReference>
<feature type="domain" description="Protein kinase" evidence="7">
    <location>
        <begin position="46"/>
        <end position="314"/>
    </location>
</feature>
<protein>
    <submittedName>
        <fullName evidence="8">Serine/threonine-protein kinase</fullName>
    </submittedName>
</protein>
<dbReference type="InterPro" id="IPR000719">
    <property type="entry name" value="Prot_kinase_dom"/>
</dbReference>
<dbReference type="Gene3D" id="3.30.200.20">
    <property type="entry name" value="Phosphorylase Kinase, domain 1"/>
    <property type="match status" value="1"/>
</dbReference>
<dbReference type="PROSITE" id="PS50011">
    <property type="entry name" value="PROTEIN_KINASE_DOM"/>
    <property type="match status" value="1"/>
</dbReference>
<dbReference type="InterPro" id="IPR011009">
    <property type="entry name" value="Kinase-like_dom_sf"/>
</dbReference>
<reference evidence="8 9" key="1">
    <citation type="submission" date="2022-11" db="EMBL/GenBank/DDBJ databases">
        <title>Minimal conservation of predation-associated metabolite biosynthetic gene clusters underscores biosynthetic potential of Myxococcota including descriptions for ten novel species: Archangium lansinium sp. nov., Myxococcus landrumus sp. nov., Nannocystis bai.</title>
        <authorList>
            <person name="Ahearne A."/>
            <person name="Stevens C."/>
            <person name="Dowd S."/>
        </authorList>
    </citation>
    <scope>NUCLEOTIDE SEQUENCE [LARGE SCALE GENOMIC DNA]</scope>
    <source>
        <strain evidence="8 9">NCELM</strain>
    </source>
</reference>
<feature type="binding site" evidence="5">
    <location>
        <position position="75"/>
    </location>
    <ligand>
        <name>ATP</name>
        <dbReference type="ChEBI" id="CHEBI:30616"/>
    </ligand>
</feature>
<dbReference type="PROSITE" id="PS00108">
    <property type="entry name" value="PROTEIN_KINASE_ST"/>
    <property type="match status" value="1"/>
</dbReference>
<accession>A0ABT5BCP5</accession>
<evidence type="ECO:0000259" key="7">
    <source>
        <dbReference type="PROSITE" id="PS50011"/>
    </source>
</evidence>
<comment type="caution">
    <text evidence="8">The sequence shown here is derived from an EMBL/GenBank/DDBJ whole genome shotgun (WGS) entry which is preliminary data.</text>
</comment>
<evidence type="ECO:0000256" key="3">
    <source>
        <dbReference type="ARBA" id="ARBA00022777"/>
    </source>
</evidence>
<feature type="region of interest" description="Disordered" evidence="6">
    <location>
        <begin position="1"/>
        <end position="27"/>
    </location>
</feature>
<evidence type="ECO:0000313" key="9">
    <source>
        <dbReference type="Proteomes" id="UP001217838"/>
    </source>
</evidence>
<dbReference type="EMBL" id="JAQNDN010000013">
    <property type="protein sequence ID" value="MDC0670837.1"/>
    <property type="molecule type" value="Genomic_DNA"/>
</dbReference>
<evidence type="ECO:0000313" key="8">
    <source>
        <dbReference type="EMBL" id="MDC0670837.1"/>
    </source>
</evidence>
<dbReference type="SUPFAM" id="SSF56112">
    <property type="entry name" value="Protein kinase-like (PK-like)"/>
    <property type="match status" value="1"/>
</dbReference>
<dbReference type="CDD" id="cd14014">
    <property type="entry name" value="STKc_PknB_like"/>
    <property type="match status" value="1"/>
</dbReference>
<organism evidence="8 9">
    <name type="scientific">Nannocystis radixulma</name>
    <dbReference type="NCBI Taxonomy" id="2995305"/>
    <lineage>
        <taxon>Bacteria</taxon>
        <taxon>Pseudomonadati</taxon>
        <taxon>Myxococcota</taxon>
        <taxon>Polyangia</taxon>
        <taxon>Nannocystales</taxon>
        <taxon>Nannocystaceae</taxon>
        <taxon>Nannocystis</taxon>
    </lineage>
</organism>
<evidence type="ECO:0000256" key="6">
    <source>
        <dbReference type="SAM" id="MobiDB-lite"/>
    </source>
</evidence>
<dbReference type="Gene3D" id="1.10.510.10">
    <property type="entry name" value="Transferase(Phosphotransferase) domain 1"/>
    <property type="match status" value="1"/>
</dbReference>